<evidence type="ECO:0000313" key="2">
    <source>
        <dbReference type="EMBL" id="VWC39872.1"/>
    </source>
</evidence>
<dbReference type="AlphaFoldDB" id="A0A6J5EX88"/>
<sequence length="220" mass="24670">MLLDRGMTDRGEAALHLALTEAGQEGDRVALAQSLVALGDLMCETSRGGSARLFLERALAAARDTDAGVLACERDRVERLLARIECERIGLQIRGPADFKNRTFTLADFIAVVRAKAERPEGYDPAWRYDVYGDDGDAGWYPQQTIHIGDKVQVDDEDRESYPERVAELGYVFRCSCEHFQDVVDLAFRQKPGASIDDLVRCLDHYDRHDDFLDLDSNGE</sequence>
<dbReference type="Proteomes" id="UP000494330">
    <property type="component" value="Unassembled WGS sequence"/>
</dbReference>
<dbReference type="Pfam" id="PF24832">
    <property type="entry name" value="DUF7716"/>
    <property type="match status" value="1"/>
</dbReference>
<reference evidence="2 3" key="1">
    <citation type="submission" date="2019-09" db="EMBL/GenBank/DDBJ databases">
        <authorList>
            <person name="Depoorter E."/>
        </authorList>
    </citation>
    <scope>NUCLEOTIDE SEQUENCE [LARGE SCALE GENOMIC DNA]</scope>
    <source>
        <strain evidence="2">LMG 30113</strain>
    </source>
</reference>
<name>A0A6J5EX88_9BURK</name>
<dbReference type="RefSeq" id="WP_052007320.1">
    <property type="nucleotide sequence ID" value="NZ_CABVQD010000040.1"/>
</dbReference>
<keyword evidence="3" id="KW-1185">Reference proteome</keyword>
<proteinExistence type="predicted"/>
<dbReference type="EMBL" id="CABVQD010000040">
    <property type="protein sequence ID" value="VWC39872.1"/>
    <property type="molecule type" value="Genomic_DNA"/>
</dbReference>
<evidence type="ECO:0000259" key="1">
    <source>
        <dbReference type="Pfam" id="PF24832"/>
    </source>
</evidence>
<protein>
    <recommendedName>
        <fullName evidence="1">DUF7716 domain-containing protein</fullName>
    </recommendedName>
</protein>
<gene>
    <name evidence="2" type="ORF">BPA30113_06832</name>
</gene>
<accession>A0A6J5EX88</accession>
<organism evidence="2 3">
    <name type="scientific">Burkholderia paludis</name>
    <dbReference type="NCBI Taxonomy" id="1506587"/>
    <lineage>
        <taxon>Bacteria</taxon>
        <taxon>Pseudomonadati</taxon>
        <taxon>Pseudomonadota</taxon>
        <taxon>Betaproteobacteria</taxon>
        <taxon>Burkholderiales</taxon>
        <taxon>Burkholderiaceae</taxon>
        <taxon>Burkholderia</taxon>
        <taxon>Burkholderia cepacia complex</taxon>
    </lineage>
</organism>
<feature type="domain" description="DUF7716" evidence="1">
    <location>
        <begin position="126"/>
        <end position="214"/>
    </location>
</feature>
<evidence type="ECO:0000313" key="3">
    <source>
        <dbReference type="Proteomes" id="UP000494330"/>
    </source>
</evidence>
<dbReference type="InterPro" id="IPR056133">
    <property type="entry name" value="DUF7716"/>
</dbReference>